<evidence type="ECO:0000313" key="1">
    <source>
        <dbReference type="EMBL" id="AWG43360.1"/>
    </source>
</evidence>
<dbReference type="OrthoDB" id="352340at2"/>
<evidence type="ECO:0000313" key="2">
    <source>
        <dbReference type="EMBL" id="AWG43397.1"/>
    </source>
</evidence>
<protein>
    <submittedName>
        <fullName evidence="1">Uncharacterized protein</fullName>
    </submittedName>
</protein>
<keyword evidence="3" id="KW-1185">Reference proteome</keyword>
<geneLocation type="plasmid" evidence="1 3">
    <name>pl29</name>
</geneLocation>
<dbReference type="Proteomes" id="UP000244655">
    <property type="component" value="Plasmid pl20"/>
</dbReference>
<dbReference type="Proteomes" id="UP000244655">
    <property type="component" value="Plasmid pl29"/>
</dbReference>
<sequence length="202" mass="22661">MPDEDIAKLRREYLDSRSRMQALMKNPQVNAGLFNNKFDFRDKHIHFANSGGTRTSRVDKLENYYAVGYPYKRGVKLVVNKIEEIPNTKMHYEPHVEAGGGVDLYSICVDIDEFTHTATVVPITNNYEAYLVFVKGQDGGDVKAGTKLFFNEKGELQKITGENKQVVNAIALSAPYEIATLGDAKLYLIHATIFGNRAVKVV</sequence>
<geneLocation type="plasmid" evidence="2 3">
    <name>pl20</name>
</geneLocation>
<dbReference type="RefSeq" id="WP_108729757.1">
    <property type="nucleotide sequence ID" value="NZ_CP025787.1"/>
</dbReference>
<keyword evidence="1" id="KW-0614">Plasmid</keyword>
<dbReference type="EMBL" id="CP025787">
    <property type="protein sequence ID" value="AWG43360.1"/>
    <property type="molecule type" value="Genomic_DNA"/>
</dbReference>
<dbReference type="EMBL" id="CP025789">
    <property type="protein sequence ID" value="AWG43397.1"/>
    <property type="molecule type" value="Genomic_DNA"/>
</dbReference>
<accession>A0A2S1LYL8</accession>
<evidence type="ECO:0000313" key="3">
    <source>
        <dbReference type="Proteomes" id="UP000244655"/>
    </source>
</evidence>
<gene>
    <name evidence="1" type="ORF">CR532_05015</name>
    <name evidence="2" type="ORF">CR532_05215</name>
</gene>
<proteinExistence type="predicted"/>
<dbReference type="InterPro" id="IPR004239">
    <property type="entry name" value="DUF228"/>
</dbReference>
<name>A0A2S1LYL8_9SPIR</name>
<dbReference type="Pfam" id="PF02989">
    <property type="entry name" value="DUF228"/>
    <property type="match status" value="1"/>
</dbReference>
<dbReference type="AlphaFoldDB" id="A0A2S1LYL8"/>
<reference evidence="1 3" key="1">
    <citation type="submission" date="2018-01" db="EMBL/GenBank/DDBJ databases">
        <title>Genome sequence of Borrelia tachyglossi.</title>
        <authorList>
            <person name="Gofton A.W."/>
        </authorList>
    </citation>
    <scope>NUCLEOTIDE SEQUENCE [LARGE SCALE GENOMIC DNA]</scope>
    <source>
        <strain evidence="1 3">Bc-F10-1268</strain>
        <plasmid evidence="2 3">pl20</plasmid>
        <plasmid evidence="1 3">pl29</plasmid>
    </source>
</reference>
<organism evidence="1 3">
    <name type="scientific">Candidatus Borreliella tachyglossi</name>
    <dbReference type="NCBI Taxonomy" id="1964448"/>
    <lineage>
        <taxon>Bacteria</taxon>
        <taxon>Pseudomonadati</taxon>
        <taxon>Spirochaetota</taxon>
        <taxon>Spirochaetia</taxon>
        <taxon>Spirochaetales</taxon>
        <taxon>Borreliaceae</taxon>
        <taxon>Borreliella</taxon>
    </lineage>
</organism>